<accession>A0A1B5L9A9</accession>
<dbReference type="PANTHER" id="PTHR14094:SF9">
    <property type="entry name" value="SIGNAL RECOGNITION PARTICLE SUBUNIT SRP72"/>
    <property type="match status" value="1"/>
</dbReference>
<feature type="domain" description="Signal recognition particle SRP72 subunit RNA-binding" evidence="11">
    <location>
        <begin position="544"/>
        <end position="593"/>
    </location>
</feature>
<feature type="compositionally biased region" description="Basic and acidic residues" evidence="10">
    <location>
        <begin position="572"/>
        <end position="591"/>
    </location>
</feature>
<dbReference type="PANTHER" id="PTHR14094">
    <property type="entry name" value="SIGNAL RECOGNITION PARTICLE 72"/>
    <property type="match status" value="1"/>
</dbReference>
<dbReference type="GO" id="GO:0006614">
    <property type="term" value="P:SRP-dependent cotranslational protein targeting to membrane"/>
    <property type="evidence" value="ECO:0007669"/>
    <property type="project" value="UniProtKB-UniRule"/>
</dbReference>
<dbReference type="Gene3D" id="1.25.40.10">
    <property type="entry name" value="Tetratricopeptide repeat domain"/>
    <property type="match status" value="1"/>
</dbReference>
<keyword evidence="8 9" id="KW-0687">Ribonucleoprotein</keyword>
<name>A0A1B5L9A9_USTVR</name>
<feature type="compositionally biased region" description="Basic residues" evidence="10">
    <location>
        <begin position="592"/>
        <end position="601"/>
    </location>
</feature>
<comment type="function">
    <text evidence="9">Component of the signal recognition particle (SRP) complex, a ribonucleoprotein complex that mediates the cotranslational targeting of secretory and membrane proteins to the endoplasmic reticulum (ER).</text>
</comment>
<sequence length="645" mass="70556">MPQDPATRLAALLRAASIDDHEEILSAANIAIRANPNNETAHHTRVTALLKLDRFAEALRAISDGDLKLGTSCVLERTYALYKLGKLEEAASVLGSSGLLNRGLTHVAAQVAYRAEKFDKAQSIYHQLMAGDAAENHDVRINIKASQAQAEWKTLSGSSNFEPEKMPDTFELCYNAACASIARASLGTASRLLHRALALCDASDELTRTEKEDERKPILAQQAFVLAKLGRMDRATETLSSFDLDAETDDDFKLIVQNNRLALEAEPRNPFLLERQITSWRMTLQDKAKLFDFQLRILERNSSIADVEAHKINGVRSRTQRAIKQAQLPSSDSEINSISLIGTAAETQGMQNKSLLEFMAALLKKQPYDTALVLTIIQYHLEHKNPTAALHTLESFFSLLERPNKENLHFVRFSPGLVALAVFLKNRKGKHTSAKTELANAAKFWCNHPAGPAASLLKEAGTELVSSFSEDELECAGAAFARLYDDNPTSAIPAAGLVASLAASDASAVAKHIKQLPSIESLVNGIDVENLVDIGVAAPTGSSSSKKRVPQDDVTGDNAAKKRKRRRLPKNVVEDKTPDPERWLPLRDRSTYRLKGKKGRRKAAESTQGGVIKEEETIGLVGGGDVKVERATASSSTKKKKKSKK</sequence>
<evidence type="ECO:0000313" key="13">
    <source>
        <dbReference type="Proteomes" id="UP000054053"/>
    </source>
</evidence>
<evidence type="ECO:0000256" key="1">
    <source>
        <dbReference type="ARBA" id="ARBA00004240"/>
    </source>
</evidence>
<dbReference type="Pfam" id="PF08492">
    <property type="entry name" value="SRP72"/>
    <property type="match status" value="1"/>
</dbReference>
<keyword evidence="7 9" id="KW-0733">Signal recognition particle</keyword>
<comment type="caution">
    <text evidence="12">The sequence shown here is derived from an EMBL/GenBank/DDBJ whole genome shotgun (WGS) entry which is preliminary data.</text>
</comment>
<dbReference type="InterPro" id="IPR031545">
    <property type="entry name" value="SRP72_TPR-like"/>
</dbReference>
<keyword evidence="6" id="KW-0256">Endoplasmic reticulum</keyword>
<organism evidence="12 13">
    <name type="scientific">Ustilaginoidea virens</name>
    <name type="common">Rice false smut fungus</name>
    <name type="synonym">Villosiclava virens</name>
    <dbReference type="NCBI Taxonomy" id="1159556"/>
    <lineage>
        <taxon>Eukaryota</taxon>
        <taxon>Fungi</taxon>
        <taxon>Dikarya</taxon>
        <taxon>Ascomycota</taxon>
        <taxon>Pezizomycotina</taxon>
        <taxon>Sordariomycetes</taxon>
        <taxon>Hypocreomycetidae</taxon>
        <taxon>Hypocreales</taxon>
        <taxon>Clavicipitaceae</taxon>
        <taxon>Ustilaginoidea</taxon>
    </lineage>
</organism>
<evidence type="ECO:0000259" key="11">
    <source>
        <dbReference type="Pfam" id="PF08492"/>
    </source>
</evidence>
<evidence type="ECO:0000256" key="9">
    <source>
        <dbReference type="PIRNR" id="PIRNR038922"/>
    </source>
</evidence>
<evidence type="ECO:0000313" key="12">
    <source>
        <dbReference type="EMBL" id="GAO20059.1"/>
    </source>
</evidence>
<dbReference type="GO" id="GO:0008312">
    <property type="term" value="F:7S RNA binding"/>
    <property type="evidence" value="ECO:0007669"/>
    <property type="project" value="InterPro"/>
</dbReference>
<evidence type="ECO:0000256" key="10">
    <source>
        <dbReference type="SAM" id="MobiDB-lite"/>
    </source>
</evidence>
<protein>
    <recommendedName>
        <fullName evidence="4 9">Signal recognition particle subunit SRP72</fullName>
    </recommendedName>
</protein>
<dbReference type="GO" id="GO:0005783">
    <property type="term" value="C:endoplasmic reticulum"/>
    <property type="evidence" value="ECO:0007669"/>
    <property type="project" value="UniProtKB-SubCell"/>
</dbReference>
<evidence type="ECO:0000256" key="6">
    <source>
        <dbReference type="ARBA" id="ARBA00022824"/>
    </source>
</evidence>
<dbReference type="Proteomes" id="UP000054053">
    <property type="component" value="Unassembled WGS sequence"/>
</dbReference>
<feature type="region of interest" description="Disordered" evidence="10">
    <location>
        <begin position="623"/>
        <end position="645"/>
    </location>
</feature>
<evidence type="ECO:0000256" key="5">
    <source>
        <dbReference type="ARBA" id="ARBA00022490"/>
    </source>
</evidence>
<evidence type="ECO:0000256" key="4">
    <source>
        <dbReference type="ARBA" id="ARBA00018350"/>
    </source>
</evidence>
<dbReference type="InterPro" id="IPR013699">
    <property type="entry name" value="Signal_recog_part_SRP72_RNA-bd"/>
</dbReference>
<dbReference type="PIRSF" id="PIRSF038922">
    <property type="entry name" value="SRP72"/>
    <property type="match status" value="1"/>
</dbReference>
<evidence type="ECO:0000256" key="7">
    <source>
        <dbReference type="ARBA" id="ARBA00023135"/>
    </source>
</evidence>
<dbReference type="AlphaFoldDB" id="A0A1B5L9A9"/>
<evidence type="ECO:0000256" key="3">
    <source>
        <dbReference type="ARBA" id="ARBA00007676"/>
    </source>
</evidence>
<dbReference type="EMBL" id="BBTG02000017">
    <property type="protein sequence ID" value="GAO20059.1"/>
    <property type="molecule type" value="Genomic_DNA"/>
</dbReference>
<comment type="subcellular location">
    <subcellularLocation>
        <location evidence="2 9">Cytoplasm</location>
    </subcellularLocation>
    <subcellularLocation>
        <location evidence="1">Endoplasmic reticulum</location>
    </subcellularLocation>
</comment>
<evidence type="ECO:0000256" key="8">
    <source>
        <dbReference type="ARBA" id="ARBA00023274"/>
    </source>
</evidence>
<dbReference type="Pfam" id="PF17004">
    <property type="entry name" value="SRP_TPR_like"/>
    <property type="match status" value="1"/>
</dbReference>
<dbReference type="SUPFAM" id="SSF48452">
    <property type="entry name" value="TPR-like"/>
    <property type="match status" value="1"/>
</dbReference>
<dbReference type="GO" id="GO:0043022">
    <property type="term" value="F:ribosome binding"/>
    <property type="evidence" value="ECO:0007669"/>
    <property type="project" value="TreeGrafter"/>
</dbReference>
<feature type="region of interest" description="Disordered" evidence="10">
    <location>
        <begin position="539"/>
        <end position="610"/>
    </location>
</feature>
<evidence type="ECO:0000256" key="2">
    <source>
        <dbReference type="ARBA" id="ARBA00004496"/>
    </source>
</evidence>
<comment type="similarity">
    <text evidence="3 9">Belongs to the SRP72 family.</text>
</comment>
<gene>
    <name evidence="12" type="ORF">UVI_02034520</name>
</gene>
<keyword evidence="5 9" id="KW-0963">Cytoplasm</keyword>
<proteinExistence type="inferred from homology"/>
<reference evidence="13" key="1">
    <citation type="journal article" date="2016" name="Genome Announc.">
        <title>Genome sequence of Ustilaginoidea virens IPU010, a rice pathogenic fungus causing false smut.</title>
        <authorList>
            <person name="Kumagai T."/>
            <person name="Ishii T."/>
            <person name="Terai G."/>
            <person name="Umemura M."/>
            <person name="Machida M."/>
            <person name="Asai K."/>
        </authorList>
    </citation>
    <scope>NUCLEOTIDE SEQUENCE [LARGE SCALE GENOMIC DNA]</scope>
    <source>
        <strain evidence="13">IPU010</strain>
    </source>
</reference>
<dbReference type="InterPro" id="IPR011990">
    <property type="entry name" value="TPR-like_helical_dom_sf"/>
</dbReference>
<dbReference type="InterPro" id="IPR026270">
    <property type="entry name" value="SRP72"/>
</dbReference>
<dbReference type="GO" id="GO:0005786">
    <property type="term" value="C:signal recognition particle, endoplasmic reticulum targeting"/>
    <property type="evidence" value="ECO:0007669"/>
    <property type="project" value="UniProtKB-UniRule"/>
</dbReference>